<name>A0A2P8DT76_9ACTN</name>
<evidence type="ECO:0000256" key="2">
    <source>
        <dbReference type="SAM" id="SignalP"/>
    </source>
</evidence>
<accession>A0A2P8DT76</accession>
<gene>
    <name evidence="3" type="ORF">CLV30_11680</name>
</gene>
<sequence>MSVHRSTALARMLALSTVSVLAAGAGLATPAAASPEPGGSAPGPSAPAPEHGSELAIVPLDDRPANTYFPEMTAAAADVGTTFPPDEAIGTFTTPGDGAAVGDWLLEQDDADGYVVSVSMLAYGGLIASRTGTLSEEQARENVAALRELRAQNPGTPIYVYDTIQRLAVTSLGEDAVDLYDLIRRWAILVDRVENLGQEEYRAELEQVRSQIPDDVLEDYLAARARNHEINRLLVRWAAEGVIDHLVLAQDDAAPYGLHRAEREQLADLVEQLGAGDRVQIFPGADEVDATLISRFVLEQRDVRPTVSVEYSGVDGADWTAPLEDTTFDVNISRHVRAAGAVPVDEGGDIRLMVNTPSADGSDRGADLDAFVDRMASLQAAGEDVVVVDAVEVNRADAALVERMESEVSLSGLLAYSGWNTAGNSLGIATGHGFARWGLLQRPGDRSVPALAEAAGAHVSYLLHRYVLDDRWKNVVQPDAYEFARDRGWNVFGLTPEQTATMQDRVRDALVPLTEAFYTEHFAGRTVTVGRRGEHTFTGVIDGLDAVDVALPWPRLFETELEPEVALSWPAP</sequence>
<keyword evidence="2" id="KW-0732">Signal</keyword>
<organism evidence="3 4">
    <name type="scientific">Haloactinopolyspora alba</name>
    <dbReference type="NCBI Taxonomy" id="648780"/>
    <lineage>
        <taxon>Bacteria</taxon>
        <taxon>Bacillati</taxon>
        <taxon>Actinomycetota</taxon>
        <taxon>Actinomycetes</taxon>
        <taxon>Jiangellales</taxon>
        <taxon>Jiangellaceae</taxon>
        <taxon>Haloactinopolyspora</taxon>
    </lineage>
</organism>
<dbReference type="Pfam" id="PF13552">
    <property type="entry name" value="DUF4127"/>
    <property type="match status" value="1"/>
</dbReference>
<evidence type="ECO:0000313" key="3">
    <source>
        <dbReference type="EMBL" id="PSL00420.1"/>
    </source>
</evidence>
<keyword evidence="4" id="KW-1185">Reference proteome</keyword>
<protein>
    <submittedName>
        <fullName evidence="3">Uncharacterized protein DUF4127</fullName>
    </submittedName>
</protein>
<feature type="region of interest" description="Disordered" evidence="1">
    <location>
        <begin position="29"/>
        <end position="52"/>
    </location>
</feature>
<dbReference type="OrthoDB" id="9789552at2"/>
<dbReference type="InterPro" id="IPR025394">
    <property type="entry name" value="DUF4127"/>
</dbReference>
<dbReference type="RefSeq" id="WP_106538850.1">
    <property type="nucleotide sequence ID" value="NZ_PYGE01000016.1"/>
</dbReference>
<evidence type="ECO:0000256" key="1">
    <source>
        <dbReference type="SAM" id="MobiDB-lite"/>
    </source>
</evidence>
<dbReference type="EMBL" id="PYGE01000016">
    <property type="protein sequence ID" value="PSL00420.1"/>
    <property type="molecule type" value="Genomic_DNA"/>
</dbReference>
<feature type="compositionally biased region" description="Low complexity" evidence="1">
    <location>
        <begin position="29"/>
        <end position="43"/>
    </location>
</feature>
<proteinExistence type="predicted"/>
<feature type="chain" id="PRO_5039714334" evidence="2">
    <location>
        <begin position="23"/>
        <end position="572"/>
    </location>
</feature>
<dbReference type="Proteomes" id="UP000243528">
    <property type="component" value="Unassembled WGS sequence"/>
</dbReference>
<comment type="caution">
    <text evidence="3">The sequence shown here is derived from an EMBL/GenBank/DDBJ whole genome shotgun (WGS) entry which is preliminary data.</text>
</comment>
<feature type="signal peptide" evidence="2">
    <location>
        <begin position="1"/>
        <end position="22"/>
    </location>
</feature>
<evidence type="ECO:0000313" key="4">
    <source>
        <dbReference type="Proteomes" id="UP000243528"/>
    </source>
</evidence>
<dbReference type="AlphaFoldDB" id="A0A2P8DT76"/>
<reference evidence="3 4" key="1">
    <citation type="submission" date="2018-03" db="EMBL/GenBank/DDBJ databases">
        <title>Genomic Encyclopedia of Archaeal and Bacterial Type Strains, Phase II (KMG-II): from individual species to whole genera.</title>
        <authorList>
            <person name="Goeker M."/>
        </authorList>
    </citation>
    <scope>NUCLEOTIDE SEQUENCE [LARGE SCALE GENOMIC DNA]</scope>
    <source>
        <strain evidence="3 4">DSM 45211</strain>
    </source>
</reference>